<dbReference type="PANTHER" id="PTHR36966">
    <property type="entry name" value="REP-ASSOCIATED TYROSINE TRANSPOSASE"/>
    <property type="match status" value="1"/>
</dbReference>
<evidence type="ECO:0000259" key="1">
    <source>
        <dbReference type="SMART" id="SM01321"/>
    </source>
</evidence>
<dbReference type="NCBIfam" id="NF047646">
    <property type="entry name" value="REP_Tyr_transpos"/>
    <property type="match status" value="1"/>
</dbReference>
<dbReference type="Gene3D" id="3.30.70.1290">
    <property type="entry name" value="Transposase IS200-like"/>
    <property type="match status" value="1"/>
</dbReference>
<organism evidence="2 3">
    <name type="scientific">Catalinimonas alkaloidigena</name>
    <dbReference type="NCBI Taxonomy" id="1075417"/>
    <lineage>
        <taxon>Bacteria</taxon>
        <taxon>Pseudomonadati</taxon>
        <taxon>Bacteroidota</taxon>
        <taxon>Cytophagia</taxon>
        <taxon>Cytophagales</taxon>
        <taxon>Catalimonadaceae</taxon>
        <taxon>Catalinimonas</taxon>
    </lineage>
</organism>
<dbReference type="InterPro" id="IPR002686">
    <property type="entry name" value="Transposase_17"/>
</dbReference>
<dbReference type="STRING" id="1075417.SAMN05421823_110160"/>
<dbReference type="GO" id="GO:0006313">
    <property type="term" value="P:DNA transposition"/>
    <property type="evidence" value="ECO:0007669"/>
    <property type="project" value="InterPro"/>
</dbReference>
<evidence type="ECO:0000313" key="3">
    <source>
        <dbReference type="Proteomes" id="UP000198510"/>
    </source>
</evidence>
<name>A0A1G9QG43_9BACT</name>
<keyword evidence="3" id="KW-1185">Reference proteome</keyword>
<dbReference type="GO" id="GO:0004803">
    <property type="term" value="F:transposase activity"/>
    <property type="evidence" value="ECO:0007669"/>
    <property type="project" value="InterPro"/>
</dbReference>
<dbReference type="PANTHER" id="PTHR36966:SF1">
    <property type="entry name" value="REP-ASSOCIATED TYROSINE TRANSPOSASE"/>
    <property type="match status" value="1"/>
</dbReference>
<accession>A0A1G9QG43</accession>
<gene>
    <name evidence="2" type="ORF">SAMN05421823_110160</name>
</gene>
<dbReference type="GO" id="GO:0043565">
    <property type="term" value="F:sequence-specific DNA binding"/>
    <property type="evidence" value="ECO:0007669"/>
    <property type="project" value="TreeGrafter"/>
</dbReference>
<sequence>MPSKYAIRDHQAPHFITFATVRWIDALSRPYQKEVVLDSLRYCQQHKGLRLFAYVIMSNHVHLIAAAADNFSLSNILRDLKRHTSRQLLDLLQNDLQESRRDWMLWLCQEAAARNSNNQLYQFWQQDNHPIELSTNTMMDQRLEYLHQNPVRAGLVREPEHYVYSSALDYAGGKGLLPIEFLE</sequence>
<dbReference type="Pfam" id="PF01797">
    <property type="entry name" value="Y1_Tnp"/>
    <property type="match status" value="1"/>
</dbReference>
<feature type="domain" description="Transposase IS200-like" evidence="1">
    <location>
        <begin position="9"/>
        <end position="149"/>
    </location>
</feature>
<dbReference type="InterPro" id="IPR052715">
    <property type="entry name" value="RAYT_transposase"/>
</dbReference>
<dbReference type="InterPro" id="IPR036515">
    <property type="entry name" value="Transposase_17_sf"/>
</dbReference>
<dbReference type="SUPFAM" id="SSF143422">
    <property type="entry name" value="Transposase IS200-like"/>
    <property type="match status" value="1"/>
</dbReference>
<dbReference type="AlphaFoldDB" id="A0A1G9QG43"/>
<dbReference type="OrthoDB" id="9788881at2"/>
<dbReference type="Proteomes" id="UP000198510">
    <property type="component" value="Unassembled WGS sequence"/>
</dbReference>
<dbReference type="SMART" id="SM01321">
    <property type="entry name" value="Y1_Tnp"/>
    <property type="match status" value="1"/>
</dbReference>
<dbReference type="RefSeq" id="WP_089686439.1">
    <property type="nucleotide sequence ID" value="NZ_FNFO01000010.1"/>
</dbReference>
<evidence type="ECO:0000313" key="2">
    <source>
        <dbReference type="EMBL" id="SDM09989.1"/>
    </source>
</evidence>
<reference evidence="2 3" key="1">
    <citation type="submission" date="2016-10" db="EMBL/GenBank/DDBJ databases">
        <authorList>
            <person name="de Groot N.N."/>
        </authorList>
    </citation>
    <scope>NUCLEOTIDE SEQUENCE [LARGE SCALE GENOMIC DNA]</scope>
    <source>
        <strain evidence="2 3">DSM 25186</strain>
    </source>
</reference>
<proteinExistence type="predicted"/>
<protein>
    <submittedName>
        <fullName evidence="2">REP element-mobilizing transposase RayT</fullName>
    </submittedName>
</protein>
<dbReference type="EMBL" id="FNFO01000010">
    <property type="protein sequence ID" value="SDM09989.1"/>
    <property type="molecule type" value="Genomic_DNA"/>
</dbReference>